<evidence type="ECO:0000313" key="1">
    <source>
        <dbReference type="EMBL" id="CAG9326906.1"/>
    </source>
</evidence>
<dbReference type="EMBL" id="CAJZBQ010000041">
    <property type="protein sequence ID" value="CAG9326906.1"/>
    <property type="molecule type" value="Genomic_DNA"/>
</dbReference>
<accession>A0AAU9JFT9</accession>
<gene>
    <name evidence="1" type="ORF">BSTOLATCC_MIC42166</name>
</gene>
<dbReference type="AlphaFoldDB" id="A0AAU9JFT9"/>
<reference evidence="1" key="1">
    <citation type="submission" date="2021-09" db="EMBL/GenBank/DDBJ databases">
        <authorList>
            <consortium name="AG Swart"/>
            <person name="Singh M."/>
            <person name="Singh A."/>
            <person name="Seah K."/>
            <person name="Emmerich C."/>
        </authorList>
    </citation>
    <scope>NUCLEOTIDE SEQUENCE</scope>
    <source>
        <strain evidence="1">ATCC30299</strain>
    </source>
</reference>
<protein>
    <submittedName>
        <fullName evidence="1">Uncharacterized protein</fullName>
    </submittedName>
</protein>
<name>A0AAU9JFT9_9CILI</name>
<organism evidence="1 2">
    <name type="scientific">Blepharisma stoltei</name>
    <dbReference type="NCBI Taxonomy" id="1481888"/>
    <lineage>
        <taxon>Eukaryota</taxon>
        <taxon>Sar</taxon>
        <taxon>Alveolata</taxon>
        <taxon>Ciliophora</taxon>
        <taxon>Postciliodesmatophora</taxon>
        <taxon>Heterotrichea</taxon>
        <taxon>Heterotrichida</taxon>
        <taxon>Blepharismidae</taxon>
        <taxon>Blepharisma</taxon>
    </lineage>
</organism>
<sequence>MKKKHILSNPYSMSWQIISSDQTNSLLESLSLEIKAQSSPSIRNEEKKQKIENPDTHRFSRIHLILGIKKIISEIDQISSIFCFIDKSTEVLLEPLIFLGREKGVKVMGMEINEHCLSFRQIIGIDKLVAFALPKIHCFCLSQNIIEQLPGIEMNRTFLKGVIKTREIKIVKNNKNNQKKTNAKPQPKA</sequence>
<keyword evidence="2" id="KW-1185">Reference proteome</keyword>
<comment type="caution">
    <text evidence="1">The sequence shown here is derived from an EMBL/GenBank/DDBJ whole genome shotgun (WGS) entry which is preliminary data.</text>
</comment>
<dbReference type="Proteomes" id="UP001162131">
    <property type="component" value="Unassembled WGS sequence"/>
</dbReference>
<evidence type="ECO:0000313" key="2">
    <source>
        <dbReference type="Proteomes" id="UP001162131"/>
    </source>
</evidence>
<proteinExistence type="predicted"/>